<proteinExistence type="predicted"/>
<dbReference type="NCBIfam" id="NF003433">
    <property type="entry name" value="PRK04949.1"/>
    <property type="match status" value="1"/>
</dbReference>
<evidence type="ECO:0000256" key="8">
    <source>
        <dbReference type="ARBA" id="ARBA00023032"/>
    </source>
</evidence>
<dbReference type="OrthoDB" id="5292355at2"/>
<name>A0A4R1F318_9GAMM</name>
<evidence type="ECO:0000313" key="13">
    <source>
        <dbReference type="Proteomes" id="UP000294887"/>
    </source>
</evidence>
<keyword evidence="10" id="KW-0198">Cysteine biosynthesis</keyword>
<evidence type="ECO:0000256" key="3">
    <source>
        <dbReference type="ARBA" id="ARBA00022475"/>
    </source>
</evidence>
<evidence type="ECO:0000313" key="12">
    <source>
        <dbReference type="EMBL" id="TCJ86924.1"/>
    </source>
</evidence>
<evidence type="ECO:0000256" key="6">
    <source>
        <dbReference type="ARBA" id="ARBA00022692"/>
    </source>
</evidence>
<dbReference type="InterPro" id="IPR059112">
    <property type="entry name" value="CysZ/EI24"/>
</dbReference>
<evidence type="ECO:0000256" key="7">
    <source>
        <dbReference type="ARBA" id="ARBA00022989"/>
    </source>
</evidence>
<dbReference type="RefSeq" id="WP_131905250.1">
    <property type="nucleotide sequence ID" value="NZ_BAAAFU010000004.1"/>
</dbReference>
<evidence type="ECO:0000256" key="4">
    <source>
        <dbReference type="ARBA" id="ARBA00022519"/>
    </source>
</evidence>
<dbReference type="EMBL" id="SMFQ01000003">
    <property type="protein sequence ID" value="TCJ86924.1"/>
    <property type="molecule type" value="Genomic_DNA"/>
</dbReference>
<evidence type="ECO:0000256" key="10">
    <source>
        <dbReference type="ARBA" id="ARBA00023192"/>
    </source>
</evidence>
<keyword evidence="8" id="KW-0764">Sulfate transport</keyword>
<dbReference type="PANTHER" id="PTHR37468:SF1">
    <property type="entry name" value="SULFATE TRANSPORTER CYSZ"/>
    <property type="match status" value="1"/>
</dbReference>
<dbReference type="GO" id="GO:0005886">
    <property type="term" value="C:plasma membrane"/>
    <property type="evidence" value="ECO:0007669"/>
    <property type="project" value="TreeGrafter"/>
</dbReference>
<dbReference type="Proteomes" id="UP000294887">
    <property type="component" value="Unassembled WGS sequence"/>
</dbReference>
<keyword evidence="6 11" id="KW-0812">Transmembrane</keyword>
<evidence type="ECO:0000256" key="9">
    <source>
        <dbReference type="ARBA" id="ARBA00023136"/>
    </source>
</evidence>
<evidence type="ECO:0000256" key="1">
    <source>
        <dbReference type="ARBA" id="ARBA00004141"/>
    </source>
</evidence>
<keyword evidence="4" id="KW-0997">Cell inner membrane</keyword>
<dbReference type="GO" id="GO:0019344">
    <property type="term" value="P:cysteine biosynthetic process"/>
    <property type="evidence" value="ECO:0007669"/>
    <property type="project" value="UniProtKB-KW"/>
</dbReference>
<keyword evidence="2" id="KW-0813">Transport</keyword>
<accession>A0A4R1F318</accession>
<feature type="transmembrane region" description="Helical" evidence="11">
    <location>
        <begin position="210"/>
        <end position="230"/>
    </location>
</feature>
<keyword evidence="9 11" id="KW-0472">Membrane</keyword>
<dbReference type="Pfam" id="PF07264">
    <property type="entry name" value="EI24"/>
    <property type="match status" value="1"/>
</dbReference>
<organism evidence="12 13">
    <name type="scientific">Cocleimonas flava</name>
    <dbReference type="NCBI Taxonomy" id="634765"/>
    <lineage>
        <taxon>Bacteria</taxon>
        <taxon>Pseudomonadati</taxon>
        <taxon>Pseudomonadota</taxon>
        <taxon>Gammaproteobacteria</taxon>
        <taxon>Thiotrichales</taxon>
        <taxon>Thiotrichaceae</taxon>
        <taxon>Cocleimonas</taxon>
    </lineage>
</organism>
<dbReference type="AlphaFoldDB" id="A0A4R1F318"/>
<dbReference type="PANTHER" id="PTHR37468">
    <property type="entry name" value="SULFATE TRANSPORTER CYSZ"/>
    <property type="match status" value="1"/>
</dbReference>
<feature type="transmembrane region" description="Helical" evidence="11">
    <location>
        <begin position="27"/>
        <end position="47"/>
    </location>
</feature>
<keyword evidence="5" id="KW-0028">Amino-acid biosynthesis</keyword>
<dbReference type="InterPro" id="IPR050480">
    <property type="entry name" value="CysZ-like"/>
</dbReference>
<dbReference type="GO" id="GO:0000103">
    <property type="term" value="P:sulfate assimilation"/>
    <property type="evidence" value="ECO:0007669"/>
    <property type="project" value="TreeGrafter"/>
</dbReference>
<evidence type="ECO:0000256" key="5">
    <source>
        <dbReference type="ARBA" id="ARBA00022605"/>
    </source>
</evidence>
<evidence type="ECO:0000256" key="11">
    <source>
        <dbReference type="SAM" id="Phobius"/>
    </source>
</evidence>
<evidence type="ECO:0000256" key="2">
    <source>
        <dbReference type="ARBA" id="ARBA00022448"/>
    </source>
</evidence>
<comment type="caution">
    <text evidence="12">The sequence shown here is derived from an EMBL/GenBank/DDBJ whole genome shotgun (WGS) entry which is preliminary data.</text>
</comment>
<dbReference type="GO" id="GO:0009675">
    <property type="term" value="F:high-affinity sulfate:proton symporter activity"/>
    <property type="evidence" value="ECO:0007669"/>
    <property type="project" value="TreeGrafter"/>
</dbReference>
<protein>
    <submittedName>
        <fullName evidence="12">CysZ protein</fullName>
    </submittedName>
</protein>
<comment type="subcellular location">
    <subcellularLocation>
        <location evidence="1">Membrane</location>
        <topology evidence="1">Multi-pass membrane protein</topology>
    </subcellularLocation>
</comment>
<keyword evidence="7 11" id="KW-1133">Transmembrane helix</keyword>
<reference evidence="12 13" key="1">
    <citation type="submission" date="2019-03" db="EMBL/GenBank/DDBJ databases">
        <title>Genomic Encyclopedia of Type Strains, Phase IV (KMG-IV): sequencing the most valuable type-strain genomes for metagenomic binning, comparative biology and taxonomic classification.</title>
        <authorList>
            <person name="Goeker M."/>
        </authorList>
    </citation>
    <scope>NUCLEOTIDE SEQUENCE [LARGE SCALE GENOMIC DNA]</scope>
    <source>
        <strain evidence="12 13">DSM 24830</strain>
    </source>
</reference>
<keyword evidence="13" id="KW-1185">Reference proteome</keyword>
<sequence length="254" mass="28559">MISGFLQGMKYAFSGFSLITKKGIRPFVLIPLVINIAVFSVAIWLASSQFEALMNYLTGWLPSWMPDFIKTGLEWLLWPLFAILILIAVYYTFTIIANLIAAPFNSILAERVEQQLKGQPITEQKGFKALLKTLGKTMGSEVSKVLYMLKWVPLLLLISVIPVVNVISPFAWGIYGAWMLSLQYTDFAMGNHQLFIKEELPLLRKNRSMALGFGGVLTVLMMIPIVNFFVMPVGVAGGTRYWVESLSKQKSTNY</sequence>
<keyword evidence="3" id="KW-1003">Cell membrane</keyword>
<gene>
    <name evidence="12" type="ORF">EV695_1424</name>
</gene>
<feature type="transmembrane region" description="Helical" evidence="11">
    <location>
        <begin position="75"/>
        <end position="101"/>
    </location>
</feature>